<dbReference type="AlphaFoldDB" id="A0A7X1CQ65"/>
<dbReference type="InterPro" id="IPR010985">
    <property type="entry name" value="Ribbon_hlx_hlx"/>
</dbReference>
<gene>
    <name evidence="1" type="ORF">HCA69_10070</name>
</gene>
<sequence>MSKNDKIPLKKKDDNIYTFSVRAEKTLIDQVDKLSNETGYSRNNLIVKALEYYVSHVEIVDKK</sequence>
<dbReference type="Proteomes" id="UP000535908">
    <property type="component" value="Unassembled WGS sequence"/>
</dbReference>
<dbReference type="EMBL" id="JAARWN010000009">
    <property type="protein sequence ID" value="MBC1936713.1"/>
    <property type="molecule type" value="Genomic_DNA"/>
</dbReference>
<dbReference type="SUPFAM" id="SSF47598">
    <property type="entry name" value="Ribbon-helix-helix"/>
    <property type="match status" value="1"/>
</dbReference>
<comment type="caution">
    <text evidence="1">The sequence shown here is derived from an EMBL/GenBank/DDBJ whole genome shotgun (WGS) entry which is preliminary data.</text>
</comment>
<evidence type="ECO:0000313" key="2">
    <source>
        <dbReference type="Proteomes" id="UP000535908"/>
    </source>
</evidence>
<dbReference type="RefSeq" id="WP_185526233.1">
    <property type="nucleotide sequence ID" value="NZ_JAARWN010000009.1"/>
</dbReference>
<proteinExistence type="predicted"/>
<accession>A0A7X1CQ65</accession>
<organism evidence="1 2">
    <name type="scientific">Listeria grandensis</name>
    <dbReference type="NCBI Taxonomy" id="1494963"/>
    <lineage>
        <taxon>Bacteria</taxon>
        <taxon>Bacillati</taxon>
        <taxon>Bacillota</taxon>
        <taxon>Bacilli</taxon>
        <taxon>Bacillales</taxon>
        <taxon>Listeriaceae</taxon>
        <taxon>Listeria</taxon>
    </lineage>
</organism>
<evidence type="ECO:0000313" key="1">
    <source>
        <dbReference type="EMBL" id="MBC1936713.1"/>
    </source>
</evidence>
<reference evidence="1 2" key="1">
    <citation type="submission" date="2020-03" db="EMBL/GenBank/DDBJ databases">
        <title>Soil Listeria distribution.</title>
        <authorList>
            <person name="Liao J."/>
            <person name="Wiedmann M."/>
        </authorList>
    </citation>
    <scope>NUCLEOTIDE SEQUENCE [LARGE SCALE GENOMIC DNA]</scope>
    <source>
        <strain evidence="1 2">FSL L7-0741</strain>
    </source>
</reference>
<name>A0A7X1CQ65_9LIST</name>
<dbReference type="GO" id="GO:0006355">
    <property type="term" value="P:regulation of DNA-templated transcription"/>
    <property type="evidence" value="ECO:0007669"/>
    <property type="project" value="InterPro"/>
</dbReference>
<evidence type="ECO:0008006" key="3">
    <source>
        <dbReference type="Google" id="ProtNLM"/>
    </source>
</evidence>
<protein>
    <recommendedName>
        <fullName evidence="3">CopG family transcriptional regulator</fullName>
    </recommendedName>
</protein>